<dbReference type="Proteomes" id="UP000237105">
    <property type="component" value="Unassembled WGS sequence"/>
</dbReference>
<evidence type="ECO:0000313" key="1">
    <source>
        <dbReference type="EMBL" id="PON55689.1"/>
    </source>
</evidence>
<evidence type="ECO:0000313" key="2">
    <source>
        <dbReference type="Proteomes" id="UP000237105"/>
    </source>
</evidence>
<sequence length="80" mass="8967">MHPAARRNRSPFQLHLTRPEFYSSGSDAPILALGDPLPLYENQNNLHDPPREPGHSAVIISAVSKRRRASTQLVMQQPTK</sequence>
<keyword evidence="2" id="KW-1185">Reference proteome</keyword>
<organism evidence="1 2">
    <name type="scientific">Parasponia andersonii</name>
    <name type="common">Sponia andersonii</name>
    <dbReference type="NCBI Taxonomy" id="3476"/>
    <lineage>
        <taxon>Eukaryota</taxon>
        <taxon>Viridiplantae</taxon>
        <taxon>Streptophyta</taxon>
        <taxon>Embryophyta</taxon>
        <taxon>Tracheophyta</taxon>
        <taxon>Spermatophyta</taxon>
        <taxon>Magnoliopsida</taxon>
        <taxon>eudicotyledons</taxon>
        <taxon>Gunneridae</taxon>
        <taxon>Pentapetalae</taxon>
        <taxon>rosids</taxon>
        <taxon>fabids</taxon>
        <taxon>Rosales</taxon>
        <taxon>Cannabaceae</taxon>
        <taxon>Parasponia</taxon>
    </lineage>
</organism>
<dbReference type="EMBL" id="JXTB01000180">
    <property type="protein sequence ID" value="PON55689.1"/>
    <property type="molecule type" value="Genomic_DNA"/>
</dbReference>
<dbReference type="AlphaFoldDB" id="A0A2P5C3V2"/>
<gene>
    <name evidence="1" type="ORF">PanWU01x14_186410</name>
</gene>
<protein>
    <submittedName>
        <fullName evidence="1">Uncharacterized protein</fullName>
    </submittedName>
</protein>
<reference evidence="2" key="1">
    <citation type="submission" date="2016-06" db="EMBL/GenBank/DDBJ databases">
        <title>Parallel loss of symbiosis genes in relatives of nitrogen-fixing non-legume Parasponia.</title>
        <authorList>
            <person name="Van Velzen R."/>
            <person name="Holmer R."/>
            <person name="Bu F."/>
            <person name="Rutten L."/>
            <person name="Van Zeijl A."/>
            <person name="Liu W."/>
            <person name="Santuari L."/>
            <person name="Cao Q."/>
            <person name="Sharma T."/>
            <person name="Shen D."/>
            <person name="Roswanjaya Y."/>
            <person name="Wardhani T."/>
            <person name="Kalhor M.S."/>
            <person name="Jansen J."/>
            <person name="Van den Hoogen J."/>
            <person name="Gungor B."/>
            <person name="Hartog M."/>
            <person name="Hontelez J."/>
            <person name="Verver J."/>
            <person name="Yang W.-C."/>
            <person name="Schijlen E."/>
            <person name="Repin R."/>
            <person name="Schilthuizen M."/>
            <person name="Schranz E."/>
            <person name="Heidstra R."/>
            <person name="Miyata K."/>
            <person name="Fedorova E."/>
            <person name="Kohlen W."/>
            <person name="Bisseling T."/>
            <person name="Smit S."/>
            <person name="Geurts R."/>
        </authorList>
    </citation>
    <scope>NUCLEOTIDE SEQUENCE [LARGE SCALE GENOMIC DNA]</scope>
    <source>
        <strain evidence="2">cv. WU1-14</strain>
    </source>
</reference>
<comment type="caution">
    <text evidence="1">The sequence shown here is derived from an EMBL/GenBank/DDBJ whole genome shotgun (WGS) entry which is preliminary data.</text>
</comment>
<name>A0A2P5C3V2_PARAD</name>
<accession>A0A2P5C3V2</accession>
<proteinExistence type="predicted"/>